<dbReference type="STRING" id="90262.A0A1X2IDH5"/>
<evidence type="ECO:0000256" key="2">
    <source>
        <dbReference type="ARBA" id="ARBA00005189"/>
    </source>
</evidence>
<feature type="transmembrane region" description="Helical" evidence="12">
    <location>
        <begin position="331"/>
        <end position="352"/>
    </location>
</feature>
<evidence type="ECO:0000256" key="4">
    <source>
        <dbReference type="ARBA" id="ARBA00022617"/>
    </source>
</evidence>
<evidence type="ECO:0000256" key="7">
    <source>
        <dbReference type="ARBA" id="ARBA00022989"/>
    </source>
</evidence>
<evidence type="ECO:0000256" key="12">
    <source>
        <dbReference type="SAM" id="Phobius"/>
    </source>
</evidence>
<dbReference type="Pfam" id="PF00173">
    <property type="entry name" value="Cyt-b5"/>
    <property type="match status" value="1"/>
</dbReference>
<dbReference type="InterPro" id="IPR001199">
    <property type="entry name" value="Cyt_B5-like_heme/steroid-bd"/>
</dbReference>
<accession>A0A1X2IDH5</accession>
<dbReference type="GO" id="GO:0016020">
    <property type="term" value="C:membrane"/>
    <property type="evidence" value="ECO:0007669"/>
    <property type="project" value="UniProtKB-SubCell"/>
</dbReference>
<evidence type="ECO:0000313" key="15">
    <source>
        <dbReference type="Proteomes" id="UP000193560"/>
    </source>
</evidence>
<gene>
    <name evidence="14" type="ORF">BCR42DRAFT_417153</name>
</gene>
<keyword evidence="10" id="KW-0443">Lipid metabolism</keyword>
<evidence type="ECO:0000256" key="6">
    <source>
        <dbReference type="ARBA" id="ARBA00022723"/>
    </source>
</evidence>
<dbReference type="EMBL" id="MCGE01000014">
    <property type="protein sequence ID" value="ORZ14543.1"/>
    <property type="molecule type" value="Genomic_DNA"/>
</dbReference>
<evidence type="ECO:0000256" key="11">
    <source>
        <dbReference type="ARBA" id="ARBA00023136"/>
    </source>
</evidence>
<protein>
    <submittedName>
        <fullName evidence="14">Fatty acid desaturase-domain-containing protein</fullName>
    </submittedName>
</protein>
<dbReference type="SMART" id="SM01117">
    <property type="entry name" value="Cyt-b5"/>
    <property type="match status" value="1"/>
</dbReference>
<dbReference type="OrthoDB" id="260091at2759"/>
<dbReference type="CDD" id="cd03506">
    <property type="entry name" value="Delta6-FADS-like"/>
    <property type="match status" value="1"/>
</dbReference>
<comment type="similarity">
    <text evidence="3">Belongs to the fatty acid desaturase type 1 family.</text>
</comment>
<evidence type="ECO:0000256" key="10">
    <source>
        <dbReference type="ARBA" id="ARBA00023098"/>
    </source>
</evidence>
<organism evidence="14 15">
    <name type="scientific">Absidia repens</name>
    <dbReference type="NCBI Taxonomy" id="90262"/>
    <lineage>
        <taxon>Eukaryota</taxon>
        <taxon>Fungi</taxon>
        <taxon>Fungi incertae sedis</taxon>
        <taxon>Mucoromycota</taxon>
        <taxon>Mucoromycotina</taxon>
        <taxon>Mucoromycetes</taxon>
        <taxon>Mucorales</taxon>
        <taxon>Cunninghamellaceae</taxon>
        <taxon>Absidia</taxon>
    </lineage>
</organism>
<dbReference type="Pfam" id="PF00487">
    <property type="entry name" value="FA_desaturase"/>
    <property type="match status" value="1"/>
</dbReference>
<keyword evidence="4" id="KW-0349">Heme</keyword>
<evidence type="ECO:0000313" key="14">
    <source>
        <dbReference type="EMBL" id="ORZ14543.1"/>
    </source>
</evidence>
<reference evidence="14 15" key="1">
    <citation type="submission" date="2016-07" db="EMBL/GenBank/DDBJ databases">
        <title>Pervasive Adenine N6-methylation of Active Genes in Fungi.</title>
        <authorList>
            <consortium name="DOE Joint Genome Institute"/>
            <person name="Mondo S.J."/>
            <person name="Dannebaum R.O."/>
            <person name="Kuo R.C."/>
            <person name="Labutti K."/>
            <person name="Haridas S."/>
            <person name="Kuo A."/>
            <person name="Salamov A."/>
            <person name="Ahrendt S.R."/>
            <person name="Lipzen A."/>
            <person name="Sullivan W."/>
            <person name="Andreopoulos W.B."/>
            <person name="Clum A."/>
            <person name="Lindquist E."/>
            <person name="Daum C."/>
            <person name="Ramamoorthy G.K."/>
            <person name="Gryganskyi A."/>
            <person name="Culley D."/>
            <person name="Magnuson J.K."/>
            <person name="James T.Y."/>
            <person name="O'Malley M.A."/>
            <person name="Stajich J.E."/>
            <person name="Spatafora J.W."/>
            <person name="Visel A."/>
            <person name="Grigoriev I.V."/>
        </authorList>
    </citation>
    <scope>NUCLEOTIDE SEQUENCE [LARGE SCALE GENOMIC DNA]</scope>
    <source>
        <strain evidence="14 15">NRRL 1336</strain>
    </source>
</reference>
<comment type="pathway">
    <text evidence="2">Lipid metabolism.</text>
</comment>
<keyword evidence="7 12" id="KW-1133">Transmembrane helix</keyword>
<keyword evidence="8" id="KW-0560">Oxidoreductase</keyword>
<evidence type="ECO:0000256" key="9">
    <source>
        <dbReference type="ARBA" id="ARBA00023004"/>
    </source>
</evidence>
<keyword evidence="6" id="KW-0479">Metal-binding</keyword>
<dbReference type="PROSITE" id="PS50255">
    <property type="entry name" value="CYTOCHROME_B5_2"/>
    <property type="match status" value="1"/>
</dbReference>
<dbReference type="GO" id="GO:0046872">
    <property type="term" value="F:metal ion binding"/>
    <property type="evidence" value="ECO:0007669"/>
    <property type="project" value="UniProtKB-KW"/>
</dbReference>
<dbReference type="PIRSF" id="PIRSF015921">
    <property type="entry name" value="FA_sphinglp_des"/>
    <property type="match status" value="1"/>
</dbReference>
<feature type="transmembrane region" description="Helical" evidence="12">
    <location>
        <begin position="364"/>
        <end position="382"/>
    </location>
</feature>
<dbReference type="PANTHER" id="PTHR19353:SF30">
    <property type="entry name" value="DELTA 8-(E)-SPHINGOLIPID DESATURASE"/>
    <property type="match status" value="1"/>
</dbReference>
<dbReference type="InterPro" id="IPR005804">
    <property type="entry name" value="FA_desaturase_dom"/>
</dbReference>
<dbReference type="InterPro" id="IPR036400">
    <property type="entry name" value="Cyt_B5-like_heme/steroid_sf"/>
</dbReference>
<name>A0A1X2IDH5_9FUNG</name>
<evidence type="ECO:0000256" key="3">
    <source>
        <dbReference type="ARBA" id="ARBA00009295"/>
    </source>
</evidence>
<comment type="caution">
    <text evidence="14">The sequence shown here is derived from an EMBL/GenBank/DDBJ whole genome shotgun (WGS) entry which is preliminary data.</text>
</comment>
<keyword evidence="9" id="KW-0408">Iron</keyword>
<evidence type="ECO:0000256" key="5">
    <source>
        <dbReference type="ARBA" id="ARBA00022692"/>
    </source>
</evidence>
<keyword evidence="5 12" id="KW-0812">Transmembrane</keyword>
<dbReference type="SUPFAM" id="SSF55856">
    <property type="entry name" value="Cytochrome b5-like heme/steroid binding domain"/>
    <property type="match status" value="1"/>
</dbReference>
<dbReference type="AlphaFoldDB" id="A0A1X2IDH5"/>
<dbReference type="GO" id="GO:0006629">
    <property type="term" value="P:lipid metabolic process"/>
    <property type="evidence" value="ECO:0007669"/>
    <property type="project" value="UniProtKB-KW"/>
</dbReference>
<keyword evidence="15" id="KW-1185">Reference proteome</keyword>
<dbReference type="Gene3D" id="3.10.120.10">
    <property type="entry name" value="Cytochrome b5-like heme/steroid binding domain"/>
    <property type="match status" value="1"/>
</dbReference>
<evidence type="ECO:0000256" key="8">
    <source>
        <dbReference type="ARBA" id="ARBA00023002"/>
    </source>
</evidence>
<sequence>MPPDAEISSCDHESTFITSQSFLERVKAGEALFIFANKVYKVDSFAARHPGGEIAIRHGIGHDVTDEIRSMHPASVYNVMMKKFCIGDYLPVPTPLTATRNTTALPSSTPQQEQTDNKPLIQASWSGRVSVEAFDQSIQELHQAHAQDLLLDRLHTQQQKVVDAETMRQKYQALEQDIKDRGLFECNRYRYLKECCRYVFLLYSSLWMLFRGSCFTHYLISAICLAGFWHQLYFTAHDAGHNEITGKVETDHLLGVVVANFIGGLSLGWWKDNHNVHHIVTNDPENDPDIQHLPFLAISTRFFQNLYSTYYGRVMAFDAVAKFFVARQHHLYYLVLAFGRFNLHVLSFRYLLTSKNVRMPRLEWAGIFVFFVWYSTLLAQLPSWGIRVMYIFVSYMLTFPLHVQITLSHFGMSTEVVENEPFPARQLRTTMDVDCPIWFDWFHGGLQYQAVHHLYPRMPRHNLRRCVPLVRQFCRETGLHYYMYNFSTGNGVILGALKSVADQVTLMNDVAKYNADIMVDGHSKKLD</sequence>
<dbReference type="Proteomes" id="UP000193560">
    <property type="component" value="Unassembled WGS sequence"/>
</dbReference>
<evidence type="ECO:0000256" key="1">
    <source>
        <dbReference type="ARBA" id="ARBA00004141"/>
    </source>
</evidence>
<dbReference type="PANTHER" id="PTHR19353">
    <property type="entry name" value="FATTY ACID DESATURASE 2"/>
    <property type="match status" value="1"/>
</dbReference>
<dbReference type="InterPro" id="IPR012171">
    <property type="entry name" value="Fatty_acid_desaturase"/>
</dbReference>
<keyword evidence="11 12" id="KW-0472">Membrane</keyword>
<comment type="subcellular location">
    <subcellularLocation>
        <location evidence="1">Membrane</location>
        <topology evidence="1">Multi-pass membrane protein</topology>
    </subcellularLocation>
</comment>
<feature type="domain" description="Cytochrome b5 heme-binding" evidence="13">
    <location>
        <begin position="14"/>
        <end position="90"/>
    </location>
</feature>
<evidence type="ECO:0000259" key="13">
    <source>
        <dbReference type="PROSITE" id="PS50255"/>
    </source>
</evidence>
<dbReference type="GO" id="GO:0016717">
    <property type="term" value="F:oxidoreductase activity, acting on paired donors, with oxidation of a pair of donors resulting in the reduction of molecular oxygen to two molecules of water"/>
    <property type="evidence" value="ECO:0007669"/>
    <property type="project" value="TreeGrafter"/>
</dbReference>
<proteinExistence type="inferred from homology"/>